<dbReference type="EMBL" id="UINC01033630">
    <property type="protein sequence ID" value="SVB23221.1"/>
    <property type="molecule type" value="Genomic_DNA"/>
</dbReference>
<dbReference type="PANTHER" id="PTHR17985">
    <property type="entry name" value="SER/THR-RICH PROTEIN T10 IN DGCR REGION"/>
    <property type="match status" value="1"/>
</dbReference>
<name>A0A382CC07_9ZZZZ</name>
<proteinExistence type="predicted"/>
<dbReference type="Pfam" id="PF05742">
    <property type="entry name" value="TANGO2"/>
    <property type="match status" value="1"/>
</dbReference>
<accession>A0A382CC07</accession>
<protein>
    <recommendedName>
        <fullName evidence="2">NRDE family protein</fullName>
    </recommendedName>
</protein>
<reference evidence="1" key="1">
    <citation type="submission" date="2018-05" db="EMBL/GenBank/DDBJ databases">
        <authorList>
            <person name="Lanie J.A."/>
            <person name="Ng W.-L."/>
            <person name="Kazmierczak K.M."/>
            <person name="Andrzejewski T.M."/>
            <person name="Davidsen T.M."/>
            <person name="Wayne K.J."/>
            <person name="Tettelin H."/>
            <person name="Glass J.I."/>
            <person name="Rusch D."/>
            <person name="Podicherti R."/>
            <person name="Tsui H.-C.T."/>
            <person name="Winkler M.E."/>
        </authorList>
    </citation>
    <scope>NUCLEOTIDE SEQUENCE</scope>
</reference>
<dbReference type="PANTHER" id="PTHR17985:SF8">
    <property type="entry name" value="TRANSPORT AND GOLGI ORGANIZATION PROTEIN 2 HOMOLOG"/>
    <property type="match status" value="1"/>
</dbReference>
<dbReference type="InterPro" id="IPR008551">
    <property type="entry name" value="TANGO2"/>
</dbReference>
<dbReference type="AlphaFoldDB" id="A0A382CC07"/>
<organism evidence="1">
    <name type="scientific">marine metagenome</name>
    <dbReference type="NCBI Taxonomy" id="408172"/>
    <lineage>
        <taxon>unclassified sequences</taxon>
        <taxon>metagenomes</taxon>
        <taxon>ecological metagenomes</taxon>
    </lineage>
</organism>
<dbReference type="Gene3D" id="3.60.60.10">
    <property type="entry name" value="Penicillin V Acylase, Chain A"/>
    <property type="match status" value="1"/>
</dbReference>
<gene>
    <name evidence="1" type="ORF">METZ01_LOCUS176075</name>
</gene>
<sequence>MHLSNCDEEYLFKFSRNGYIKSMCTFVILRRPEHNWPVLICANRDELLNRPWQIPGRHWQDRLDVVAGRDQVAGGTWLGINDYGVVAAILNRRGSLGPKEGYRSRGELPLEALDHAESATAAEALANINPTSYRPFNMVVADSREAFWIRLAETHWGINVEVKPLPTGLSMITASDRNDKNSSRIRTYLPQFELASEPDPESGDWSGWTSLMSSQIYDSDGGVEGAMFIVSGSGFGTVCSSLVALPSQKNQGVRPIFLFATGRPNQTKFMPVDLS</sequence>
<evidence type="ECO:0000313" key="1">
    <source>
        <dbReference type="EMBL" id="SVB23221.1"/>
    </source>
</evidence>
<evidence type="ECO:0008006" key="2">
    <source>
        <dbReference type="Google" id="ProtNLM"/>
    </source>
</evidence>